<feature type="region of interest" description="Disordered" evidence="1">
    <location>
        <begin position="31"/>
        <end position="56"/>
    </location>
</feature>
<protein>
    <submittedName>
        <fullName evidence="2">Fos-related antigen 2 like</fullName>
    </submittedName>
</protein>
<name>A0AAD7QG92_QUISA</name>
<evidence type="ECO:0000313" key="3">
    <source>
        <dbReference type="Proteomes" id="UP001163823"/>
    </source>
</evidence>
<dbReference type="AlphaFoldDB" id="A0AAD7QG92"/>
<evidence type="ECO:0000313" key="2">
    <source>
        <dbReference type="EMBL" id="KAJ7980967.1"/>
    </source>
</evidence>
<dbReference type="Proteomes" id="UP001163823">
    <property type="component" value="Chromosome 1"/>
</dbReference>
<sequence length="81" mass="9134">MQSMVNLQATYGLPLCVSGIIPHLSLSKEMADHDRRRQDMALKRHRSKASEGMHANPEVGSHITFEILLGEIKCEVDMMEI</sequence>
<gene>
    <name evidence="2" type="ORF">O6P43_000302</name>
</gene>
<comment type="caution">
    <text evidence="2">The sequence shown here is derived from an EMBL/GenBank/DDBJ whole genome shotgun (WGS) entry which is preliminary data.</text>
</comment>
<evidence type="ECO:0000256" key="1">
    <source>
        <dbReference type="SAM" id="MobiDB-lite"/>
    </source>
</evidence>
<proteinExistence type="predicted"/>
<feature type="compositionally biased region" description="Basic and acidic residues" evidence="1">
    <location>
        <begin position="31"/>
        <end position="42"/>
    </location>
</feature>
<reference evidence="2 3" key="1">
    <citation type="journal article" date="2023" name="Science">
        <title>Elucidation of the pathway for biosynthesis of saponin adjuvants from the soapbark tree.</title>
        <authorList>
            <person name="Reed J."/>
            <person name="Orme A."/>
            <person name="El-Demerdash A."/>
            <person name="Owen C."/>
            <person name="Martin L.B.B."/>
            <person name="Misra R.C."/>
            <person name="Kikuchi S."/>
            <person name="Rejzek M."/>
            <person name="Martin A.C."/>
            <person name="Harkess A."/>
            <person name="Leebens-Mack J."/>
            <person name="Louveau T."/>
            <person name="Stephenson M.J."/>
            <person name="Osbourn A."/>
        </authorList>
    </citation>
    <scope>NUCLEOTIDE SEQUENCE [LARGE SCALE GENOMIC DNA]</scope>
    <source>
        <strain evidence="2">S10</strain>
    </source>
</reference>
<organism evidence="2 3">
    <name type="scientific">Quillaja saponaria</name>
    <name type="common">Soap bark tree</name>
    <dbReference type="NCBI Taxonomy" id="32244"/>
    <lineage>
        <taxon>Eukaryota</taxon>
        <taxon>Viridiplantae</taxon>
        <taxon>Streptophyta</taxon>
        <taxon>Embryophyta</taxon>
        <taxon>Tracheophyta</taxon>
        <taxon>Spermatophyta</taxon>
        <taxon>Magnoliopsida</taxon>
        <taxon>eudicotyledons</taxon>
        <taxon>Gunneridae</taxon>
        <taxon>Pentapetalae</taxon>
        <taxon>rosids</taxon>
        <taxon>fabids</taxon>
        <taxon>Fabales</taxon>
        <taxon>Quillajaceae</taxon>
        <taxon>Quillaja</taxon>
    </lineage>
</organism>
<keyword evidence="3" id="KW-1185">Reference proteome</keyword>
<dbReference type="EMBL" id="JARAOO010000001">
    <property type="protein sequence ID" value="KAJ7980967.1"/>
    <property type="molecule type" value="Genomic_DNA"/>
</dbReference>
<accession>A0AAD7QG92</accession>
<dbReference type="KEGG" id="qsa:O6P43_000302"/>